<feature type="domain" description="Orn/DAP/Arg decarboxylase 2 N-terminal" evidence="7">
    <location>
        <begin position="726"/>
        <end position="775"/>
    </location>
</feature>
<evidence type="ECO:0000259" key="7">
    <source>
        <dbReference type="Pfam" id="PF02784"/>
    </source>
</evidence>
<keyword evidence="2" id="KW-0719">Serine esterase</keyword>
<dbReference type="InterPro" id="IPR002018">
    <property type="entry name" value="CarbesteraseB"/>
</dbReference>
<keyword evidence="3" id="KW-0378">Hydrolase</keyword>
<dbReference type="Gene3D" id="3.40.50.1820">
    <property type="entry name" value="alpha/beta hydrolase"/>
    <property type="match status" value="3"/>
</dbReference>
<feature type="domain" description="Carboxylesterase type B" evidence="6">
    <location>
        <begin position="787"/>
        <end position="971"/>
    </location>
</feature>
<dbReference type="OrthoDB" id="408631at2759"/>
<dbReference type="PRINTS" id="PR01182">
    <property type="entry name" value="ORNDCRBXLASE"/>
</dbReference>
<evidence type="ECO:0000256" key="1">
    <source>
        <dbReference type="ARBA" id="ARBA00005964"/>
    </source>
</evidence>
<organism evidence="8">
    <name type="scientific">Oppiella nova</name>
    <dbReference type="NCBI Taxonomy" id="334625"/>
    <lineage>
        <taxon>Eukaryota</taxon>
        <taxon>Metazoa</taxon>
        <taxon>Ecdysozoa</taxon>
        <taxon>Arthropoda</taxon>
        <taxon>Chelicerata</taxon>
        <taxon>Arachnida</taxon>
        <taxon>Acari</taxon>
        <taxon>Acariformes</taxon>
        <taxon>Sarcoptiformes</taxon>
        <taxon>Oribatida</taxon>
        <taxon>Brachypylina</taxon>
        <taxon>Oppioidea</taxon>
        <taxon>Oppiidae</taxon>
        <taxon>Oppiella</taxon>
    </lineage>
</organism>
<dbReference type="Proteomes" id="UP000728032">
    <property type="component" value="Unassembled WGS sequence"/>
</dbReference>
<evidence type="ECO:0000256" key="4">
    <source>
        <dbReference type="ARBA" id="ARBA00023115"/>
    </source>
</evidence>
<dbReference type="SUPFAM" id="SSF53850">
    <property type="entry name" value="Periplasmic binding protein-like II"/>
    <property type="match status" value="1"/>
</dbReference>
<dbReference type="InterPro" id="IPR029066">
    <property type="entry name" value="PLP-binding_barrel"/>
</dbReference>
<evidence type="ECO:0000259" key="6">
    <source>
        <dbReference type="Pfam" id="PF00135"/>
    </source>
</evidence>
<dbReference type="EMBL" id="CAJPVJ010003254">
    <property type="protein sequence ID" value="CAG2167355.1"/>
    <property type="molecule type" value="Genomic_DNA"/>
</dbReference>
<dbReference type="Gene3D" id="3.40.190.10">
    <property type="entry name" value="Periplasmic binding protein-like II"/>
    <property type="match status" value="1"/>
</dbReference>
<dbReference type="InterPro" id="IPR022653">
    <property type="entry name" value="De-COase2_pyr-phos_BS"/>
</dbReference>
<evidence type="ECO:0000256" key="2">
    <source>
        <dbReference type="ARBA" id="ARBA00022487"/>
    </source>
</evidence>
<dbReference type="GO" id="GO:0006596">
    <property type="term" value="P:polyamine biosynthetic process"/>
    <property type="evidence" value="ECO:0007669"/>
    <property type="project" value="UniProtKB-KW"/>
</dbReference>
<evidence type="ECO:0000313" key="9">
    <source>
        <dbReference type="Proteomes" id="UP000728032"/>
    </source>
</evidence>
<dbReference type="AlphaFoldDB" id="A0A7R9LVB4"/>
<gene>
    <name evidence="8" type="ORF">ONB1V03_LOCUS6862</name>
</gene>
<keyword evidence="4" id="KW-0620">Polyamine biosynthesis</keyword>
<dbReference type="GO" id="GO:0016831">
    <property type="term" value="F:carboxy-lyase activity"/>
    <property type="evidence" value="ECO:0007669"/>
    <property type="project" value="UniProtKB-ARBA"/>
</dbReference>
<dbReference type="PROSITE" id="PS00878">
    <property type="entry name" value="ODR_DC_2_1"/>
    <property type="match status" value="1"/>
</dbReference>
<dbReference type="GO" id="GO:0005886">
    <property type="term" value="C:plasma membrane"/>
    <property type="evidence" value="ECO:0007669"/>
    <property type="project" value="TreeGrafter"/>
</dbReference>
<dbReference type="GO" id="GO:0006581">
    <property type="term" value="P:acetylcholine catabolic process"/>
    <property type="evidence" value="ECO:0007669"/>
    <property type="project" value="TreeGrafter"/>
</dbReference>
<comment type="similarity">
    <text evidence="1">Belongs to the type-B carboxylesterase/lipase family.</text>
</comment>
<dbReference type="InterPro" id="IPR022644">
    <property type="entry name" value="De-COase2_N"/>
</dbReference>
<dbReference type="GO" id="GO:0003990">
    <property type="term" value="F:acetylcholinesterase activity"/>
    <property type="evidence" value="ECO:0007669"/>
    <property type="project" value="TreeGrafter"/>
</dbReference>
<evidence type="ECO:0000256" key="3">
    <source>
        <dbReference type="ARBA" id="ARBA00022801"/>
    </source>
</evidence>
<sequence length="972" mass="108273">MIDFKGKNLLVASNKVGAVQQKRAHFAMGCLTISDERTKAVTFTDPYYINSISFTAPVQDSHNKDTKNSVFRIKHPAQGYCVCDNIGEYVDYNEVNTTSGVVMGRVVHVFNQSIHQFLNIPYAEPPLGRLRFARPEPLKQPIQGIIDGTKLGNSCMQVVSPVPDYDVNLTISEDCLVLNIWTPNVGNNNSSQESPLKPVMFWIHGGGLAVGSIFQIPPYNGSILSTYDVVLVATNYRLGAFGYLYSDSDSTPGNVGFYDQLLALKWVRDNIHAFGGDKDQITIFGESAGSWSTSLINNIHAFGGDKDQITIFGESAGSWSTSVHILSPLSRGLFKRAIMESGAQLYYKERPILNATEALSQAKEMAKHFDCSEDQWLQCLRQLSAEDINNYPKISAFPIEGTEFLPVKAQTAFRDGFYNQDIDIIGGATRNEGSLLSYYIYPKLQTNITLEDFTDLVQQSDAFFRGIDVQNVTQIYLKNVNTSDSQALKWAFYDYFGDMFMKCPTYHFSKQFAKHNTNTSHNVYYYELTYQSKNAAHTGCMEETMGICHGSDVEFVFGSPILTYQSKNAAHTGCMEETMGICHGSDVEFVFGSPIVSRNTNTLLDMKFSLEIMQMWTQFAKTGVPSSDWPTFIDNANNTIRIKNLNPNTTTPVMYNPIEVCVCDENYVEVNTTSGLVRGQTILYHSPNPRLGTSVDPQVDHVIRHVIAGHNRTGRVDEAFYVVDVEDIIDKYQRLRKYLPRVQQHYAMKCNPSPIVLQVMVGLGMSFDCASRYCIIEVCVCDENYVEVNTTSGLVRGQTIRVLNTSVDQFLSIPFAEPPVGNLRFARPLPLKKPISYLRGTIDGTKMGNSCMQLPGPIPGVPITLSEDCLILNIWTPNVRDNSLSSQAPALKPVMFWIYGGGLATGSIFLYNGSLLSTHDVVIVAPNYRLGPFGFLYGGNDSAPGNLGFYDQLLALKWVRDNIHLFGGDKDH</sequence>
<proteinExistence type="inferred from homology"/>
<protein>
    <recommendedName>
        <fullName evidence="10">Acetylcholinesterase</fullName>
    </recommendedName>
</protein>
<dbReference type="EMBL" id="OC918079">
    <property type="protein sequence ID" value="CAD7648640.1"/>
    <property type="molecule type" value="Genomic_DNA"/>
</dbReference>
<feature type="domain" description="Carboxylesterase type B" evidence="6">
    <location>
        <begin position="297"/>
        <end position="567"/>
    </location>
</feature>
<dbReference type="PROSITE" id="PS00122">
    <property type="entry name" value="CARBOXYLESTERASE_B_1"/>
    <property type="match status" value="2"/>
</dbReference>
<dbReference type="SUPFAM" id="SSF51419">
    <property type="entry name" value="PLP-binding barrel"/>
    <property type="match status" value="1"/>
</dbReference>
<dbReference type="PANTHER" id="PTHR43918:SF4">
    <property type="entry name" value="CARBOXYLIC ESTER HYDROLASE"/>
    <property type="match status" value="1"/>
</dbReference>
<dbReference type="GO" id="GO:0005615">
    <property type="term" value="C:extracellular space"/>
    <property type="evidence" value="ECO:0007669"/>
    <property type="project" value="TreeGrafter"/>
</dbReference>
<evidence type="ECO:0008006" key="10">
    <source>
        <dbReference type="Google" id="ProtNLM"/>
    </source>
</evidence>
<accession>A0A7R9LVB4</accession>
<keyword evidence="5" id="KW-0325">Glycoprotein</keyword>
<evidence type="ECO:0000256" key="5">
    <source>
        <dbReference type="ARBA" id="ARBA00023180"/>
    </source>
</evidence>
<keyword evidence="9" id="KW-1185">Reference proteome</keyword>
<dbReference type="Pfam" id="PF02784">
    <property type="entry name" value="Orn_Arg_deC_N"/>
    <property type="match status" value="1"/>
</dbReference>
<dbReference type="SUPFAM" id="SSF53474">
    <property type="entry name" value="alpha/beta-Hydrolases"/>
    <property type="match status" value="3"/>
</dbReference>
<dbReference type="PANTHER" id="PTHR43918">
    <property type="entry name" value="ACETYLCHOLINESTERASE"/>
    <property type="match status" value="1"/>
</dbReference>
<dbReference type="Gene3D" id="3.20.20.10">
    <property type="entry name" value="Alanine racemase"/>
    <property type="match status" value="1"/>
</dbReference>
<dbReference type="InterPro" id="IPR050654">
    <property type="entry name" value="AChE-related_enzymes"/>
</dbReference>
<name>A0A7R9LVB4_9ACAR</name>
<dbReference type="Pfam" id="PF00135">
    <property type="entry name" value="COesterase"/>
    <property type="match status" value="4"/>
</dbReference>
<dbReference type="InterPro" id="IPR019826">
    <property type="entry name" value="Carboxylesterase_B_AS"/>
</dbReference>
<dbReference type="GO" id="GO:0019695">
    <property type="term" value="P:choline metabolic process"/>
    <property type="evidence" value="ECO:0007669"/>
    <property type="project" value="TreeGrafter"/>
</dbReference>
<dbReference type="InterPro" id="IPR029058">
    <property type="entry name" value="AB_hydrolase_fold"/>
</dbReference>
<evidence type="ECO:0000313" key="8">
    <source>
        <dbReference type="EMBL" id="CAD7648640.1"/>
    </source>
</evidence>
<feature type="domain" description="Carboxylesterase type B" evidence="6">
    <location>
        <begin position="93"/>
        <end position="295"/>
    </location>
</feature>
<dbReference type="InterPro" id="IPR002433">
    <property type="entry name" value="Orn_de-COase"/>
</dbReference>
<feature type="domain" description="Carboxylesterase type B" evidence="6">
    <location>
        <begin position="572"/>
        <end position="644"/>
    </location>
</feature>
<reference evidence="8" key="1">
    <citation type="submission" date="2020-11" db="EMBL/GenBank/DDBJ databases">
        <authorList>
            <person name="Tran Van P."/>
        </authorList>
    </citation>
    <scope>NUCLEOTIDE SEQUENCE</scope>
</reference>